<feature type="non-terminal residue" evidence="1">
    <location>
        <position position="80"/>
    </location>
</feature>
<dbReference type="AlphaFoldDB" id="A0A0B6Y795"/>
<gene>
    <name evidence="1" type="primary">ORF13236</name>
</gene>
<sequence length="80" mass="9040">TKVSSQTTTLQDERIINHRNTTNMKTNKPLSNTIFALKKLDSFQNQLTDTGTFTKLLNGVTHFQNQLTHSDTFTKSPNSV</sequence>
<proteinExistence type="predicted"/>
<organism evidence="1">
    <name type="scientific">Arion vulgaris</name>
    <dbReference type="NCBI Taxonomy" id="1028688"/>
    <lineage>
        <taxon>Eukaryota</taxon>
        <taxon>Metazoa</taxon>
        <taxon>Spiralia</taxon>
        <taxon>Lophotrochozoa</taxon>
        <taxon>Mollusca</taxon>
        <taxon>Gastropoda</taxon>
        <taxon>Heterobranchia</taxon>
        <taxon>Euthyneura</taxon>
        <taxon>Panpulmonata</taxon>
        <taxon>Eupulmonata</taxon>
        <taxon>Stylommatophora</taxon>
        <taxon>Helicina</taxon>
        <taxon>Arionoidea</taxon>
        <taxon>Arionidae</taxon>
        <taxon>Arion</taxon>
    </lineage>
</organism>
<feature type="non-terminal residue" evidence="1">
    <location>
        <position position="1"/>
    </location>
</feature>
<protein>
    <submittedName>
        <fullName evidence="1">Uncharacterized protein</fullName>
    </submittedName>
</protein>
<accession>A0A0B6Y795</accession>
<reference evidence="1" key="1">
    <citation type="submission" date="2014-12" db="EMBL/GenBank/DDBJ databases">
        <title>Insight into the proteome of Arion vulgaris.</title>
        <authorList>
            <person name="Aradska J."/>
            <person name="Bulat T."/>
            <person name="Smidak R."/>
            <person name="Sarate P."/>
            <person name="Gangsoo J."/>
            <person name="Sialana F."/>
            <person name="Bilban M."/>
            <person name="Lubec G."/>
        </authorList>
    </citation>
    <scope>NUCLEOTIDE SEQUENCE</scope>
    <source>
        <tissue evidence="1">Skin</tissue>
    </source>
</reference>
<dbReference type="EMBL" id="HACG01004495">
    <property type="protein sequence ID" value="CEK51360.1"/>
    <property type="molecule type" value="Transcribed_RNA"/>
</dbReference>
<name>A0A0B6Y795_9EUPU</name>
<evidence type="ECO:0000313" key="1">
    <source>
        <dbReference type="EMBL" id="CEK51360.1"/>
    </source>
</evidence>